<protein>
    <recommendedName>
        <fullName evidence="1">Haem-binding domain-containing protein</fullName>
    </recommendedName>
</protein>
<dbReference type="InterPro" id="IPR025992">
    <property type="entry name" value="Haem-bd"/>
</dbReference>
<accession>I3C8S1</accession>
<dbReference type="eggNOG" id="COG2010">
    <property type="taxonomic scope" value="Bacteria"/>
</dbReference>
<dbReference type="AlphaFoldDB" id="I3C8S1"/>
<evidence type="ECO:0000313" key="3">
    <source>
        <dbReference type="Proteomes" id="UP000004690"/>
    </source>
</evidence>
<sequence length="155" mass="17784">MLRKIVTVLIVIIVVMQFFPPVENKSDTTPPTDLLLVENVPENVKATLTNACYDCHSNNTNYPWYASIEPVSYWLSGHINDGKEHLDFSQWDLYSAKKKAHKLEEINEAVTEGWMPLDSYKWLHADATLTEEQSQAVANWANMLRLKYETSAQPQ</sequence>
<dbReference type="Pfam" id="PF14376">
    <property type="entry name" value="Haem_bd"/>
    <property type="match status" value="1"/>
</dbReference>
<gene>
    <name evidence="2" type="ORF">JoomaDRAFT_3061</name>
</gene>
<dbReference type="Proteomes" id="UP000004690">
    <property type="component" value="Unassembled WGS sequence"/>
</dbReference>
<dbReference type="EMBL" id="JH651379">
    <property type="protein sequence ID" value="EIJ40014.1"/>
    <property type="molecule type" value="Genomic_DNA"/>
</dbReference>
<dbReference type="HOGENOM" id="CLU_120447_1_0_10"/>
<dbReference type="SMART" id="SM01235">
    <property type="entry name" value="Haem_bd"/>
    <property type="match status" value="1"/>
</dbReference>
<reference evidence="2 3" key="1">
    <citation type="submission" date="2012-02" db="EMBL/GenBank/DDBJ databases">
        <title>Improved High-Quality Draft genome of Joostella marina DSM 19592.</title>
        <authorList>
            <consortium name="US DOE Joint Genome Institute (JGI-PGF)"/>
            <person name="Lucas S."/>
            <person name="Copeland A."/>
            <person name="Lapidus A."/>
            <person name="Bruce D."/>
            <person name="Goodwin L."/>
            <person name="Pitluck S."/>
            <person name="Peters L."/>
            <person name="Chertkov O."/>
            <person name="Ovchinnikova G."/>
            <person name="Kyrpides N."/>
            <person name="Mavromatis K."/>
            <person name="Detter J.C."/>
            <person name="Han C."/>
            <person name="Land M."/>
            <person name="Hauser L."/>
            <person name="Markowitz V."/>
            <person name="Cheng J.-F."/>
            <person name="Hugenholtz P."/>
            <person name="Woyke T."/>
            <person name="Wu D."/>
            <person name="Tindall B."/>
            <person name="Brambilla E."/>
            <person name="Klenk H.-P."/>
            <person name="Eisen J.A."/>
        </authorList>
    </citation>
    <scope>NUCLEOTIDE SEQUENCE [LARGE SCALE GENOMIC DNA]</scope>
    <source>
        <strain evidence="2 3">DSM 19592</strain>
    </source>
</reference>
<dbReference type="STRING" id="926559.JoomaDRAFT_3061"/>
<evidence type="ECO:0000259" key="1">
    <source>
        <dbReference type="SMART" id="SM01235"/>
    </source>
</evidence>
<keyword evidence="3" id="KW-1185">Reference proteome</keyword>
<dbReference type="RefSeq" id="WP_008613926.1">
    <property type="nucleotide sequence ID" value="NZ_JH651379.1"/>
</dbReference>
<organism evidence="2 3">
    <name type="scientific">Galbibacter orientalis DSM 19592</name>
    <dbReference type="NCBI Taxonomy" id="926559"/>
    <lineage>
        <taxon>Bacteria</taxon>
        <taxon>Pseudomonadati</taxon>
        <taxon>Bacteroidota</taxon>
        <taxon>Flavobacteriia</taxon>
        <taxon>Flavobacteriales</taxon>
        <taxon>Flavobacteriaceae</taxon>
        <taxon>Galbibacter</taxon>
    </lineage>
</organism>
<evidence type="ECO:0000313" key="2">
    <source>
        <dbReference type="EMBL" id="EIJ40014.1"/>
    </source>
</evidence>
<feature type="domain" description="Haem-binding" evidence="1">
    <location>
        <begin position="10"/>
        <end position="145"/>
    </location>
</feature>
<name>I3C8S1_9FLAO</name>
<proteinExistence type="predicted"/>